<proteinExistence type="inferred from homology"/>
<name>A0A2W5VXG2_9BACT</name>
<dbReference type="InterPro" id="IPR011008">
    <property type="entry name" value="Dimeric_a/b-barrel"/>
</dbReference>
<dbReference type="Gene3D" id="3.30.70.1060">
    <property type="entry name" value="Dimeric alpha+beta barrel"/>
    <property type="match status" value="1"/>
</dbReference>
<dbReference type="AlphaFoldDB" id="A0A2W5VXG2"/>
<reference evidence="3 4" key="1">
    <citation type="submission" date="2017-08" db="EMBL/GenBank/DDBJ databases">
        <title>Infants hospitalized years apart are colonized by the same room-sourced microbial strains.</title>
        <authorList>
            <person name="Brooks B."/>
            <person name="Olm M.R."/>
            <person name="Firek B.A."/>
            <person name="Baker R."/>
            <person name="Thomas B.C."/>
            <person name="Morowitz M.J."/>
            <person name="Banfield J.F."/>
        </authorList>
    </citation>
    <scope>NUCLEOTIDE SEQUENCE [LARGE SCALE GENOMIC DNA]</scope>
    <source>
        <strain evidence="3">S2_003_000_R2_14</strain>
    </source>
</reference>
<evidence type="ECO:0000313" key="3">
    <source>
        <dbReference type="EMBL" id="PZR15361.1"/>
    </source>
</evidence>
<organism evidence="3 4">
    <name type="scientific">Archangium gephyra</name>
    <dbReference type="NCBI Taxonomy" id="48"/>
    <lineage>
        <taxon>Bacteria</taxon>
        <taxon>Pseudomonadati</taxon>
        <taxon>Myxococcota</taxon>
        <taxon>Myxococcia</taxon>
        <taxon>Myxococcales</taxon>
        <taxon>Cystobacterineae</taxon>
        <taxon>Archangiaceae</taxon>
        <taxon>Archangium</taxon>
    </lineage>
</organism>
<evidence type="ECO:0000313" key="4">
    <source>
        <dbReference type="Proteomes" id="UP000249061"/>
    </source>
</evidence>
<dbReference type="Pfam" id="PF03795">
    <property type="entry name" value="YCII"/>
    <property type="match status" value="1"/>
</dbReference>
<feature type="domain" description="YCII-related" evidence="2">
    <location>
        <begin position="1"/>
        <end position="92"/>
    </location>
</feature>
<dbReference type="InterPro" id="IPR005545">
    <property type="entry name" value="YCII"/>
</dbReference>
<dbReference type="EMBL" id="QFQP01000005">
    <property type="protein sequence ID" value="PZR15361.1"/>
    <property type="molecule type" value="Genomic_DNA"/>
</dbReference>
<dbReference type="SUPFAM" id="SSF54909">
    <property type="entry name" value="Dimeric alpha+beta barrel"/>
    <property type="match status" value="1"/>
</dbReference>
<gene>
    <name evidence="3" type="ORF">DI536_07865</name>
</gene>
<evidence type="ECO:0000256" key="1">
    <source>
        <dbReference type="ARBA" id="ARBA00007689"/>
    </source>
</evidence>
<protein>
    <recommendedName>
        <fullName evidence="2">YCII-related domain-containing protein</fullName>
    </recommendedName>
</protein>
<comment type="caution">
    <text evidence="3">The sequence shown here is derived from an EMBL/GenBank/DDBJ whole genome shotgun (WGS) entry which is preliminary data.</text>
</comment>
<evidence type="ECO:0000259" key="2">
    <source>
        <dbReference type="Pfam" id="PF03795"/>
    </source>
</evidence>
<sequence length="95" mass="10316">MKFVALIHGNDAERMKWPEAQQKTELEGYFAYDALLTRERALVCGEALVAKHVKGGQLLGLYLLDVPSRQHALELAAKCPGATTGAIEVRAAVPV</sequence>
<accession>A0A2W5VXG2</accession>
<dbReference type="Proteomes" id="UP000249061">
    <property type="component" value="Unassembled WGS sequence"/>
</dbReference>
<comment type="similarity">
    <text evidence="1">Belongs to the YciI family.</text>
</comment>